<evidence type="ECO:0000256" key="10">
    <source>
        <dbReference type="ARBA" id="ARBA00029774"/>
    </source>
</evidence>
<dbReference type="GO" id="GO:0003725">
    <property type="term" value="F:double-stranded RNA binding"/>
    <property type="evidence" value="ECO:0007669"/>
    <property type="project" value="InterPro"/>
</dbReference>
<name>A0A3B0IUY2_9RICK</name>
<protein>
    <recommendedName>
        <fullName evidence="10">L-threonylcarbamoyladenylate synthase</fullName>
        <ecNumber evidence="3">2.7.7.87</ecNumber>
    </recommendedName>
    <alternativeName>
        <fullName evidence="10">L-threonylcarbamoyladenylate synthase</fullName>
    </alternativeName>
</protein>
<dbReference type="EMBL" id="OUNE01000021">
    <property type="protein sequence ID" value="SPP32757.1"/>
    <property type="molecule type" value="Genomic_DNA"/>
</dbReference>
<reference evidence="13" key="1">
    <citation type="submission" date="2018-04" db="EMBL/GenBank/DDBJ databases">
        <authorList>
            <person name="Go L.Y."/>
            <person name="Mitchell J.A."/>
        </authorList>
    </citation>
    <scope>NUCLEOTIDE SEQUENCE</scope>
    <source>
        <strain evidence="13">WBAD</strain>
    </source>
</reference>
<evidence type="ECO:0000256" key="1">
    <source>
        <dbReference type="ARBA" id="ARBA00004496"/>
    </source>
</evidence>
<comment type="subcellular location">
    <subcellularLocation>
        <location evidence="1">Cytoplasm</location>
    </subcellularLocation>
</comment>
<keyword evidence="6" id="KW-0819">tRNA processing</keyword>
<dbReference type="Pfam" id="PF01300">
    <property type="entry name" value="Sua5_yciO_yrdC"/>
    <property type="match status" value="1"/>
</dbReference>
<dbReference type="GO" id="GO:0008033">
    <property type="term" value="P:tRNA processing"/>
    <property type="evidence" value="ECO:0007669"/>
    <property type="project" value="UniProtKB-KW"/>
</dbReference>
<dbReference type="Gene3D" id="3.90.870.10">
    <property type="entry name" value="DHBP synthase"/>
    <property type="match status" value="1"/>
</dbReference>
<dbReference type="PROSITE" id="PS51163">
    <property type="entry name" value="YRDC"/>
    <property type="match status" value="1"/>
</dbReference>
<evidence type="ECO:0000256" key="11">
    <source>
        <dbReference type="ARBA" id="ARBA00048366"/>
    </source>
</evidence>
<keyword evidence="7 13" id="KW-0548">Nucleotidyltransferase</keyword>
<dbReference type="GO" id="GO:0005524">
    <property type="term" value="F:ATP binding"/>
    <property type="evidence" value="ECO:0007669"/>
    <property type="project" value="UniProtKB-KW"/>
</dbReference>
<evidence type="ECO:0000256" key="5">
    <source>
        <dbReference type="ARBA" id="ARBA00022679"/>
    </source>
</evidence>
<dbReference type="AlphaFoldDB" id="A0A3B0IUY2"/>
<feature type="domain" description="YrdC-like" evidence="12">
    <location>
        <begin position="1"/>
        <end position="184"/>
    </location>
</feature>
<keyword evidence="5 13" id="KW-0808">Transferase</keyword>
<dbReference type="InterPro" id="IPR006070">
    <property type="entry name" value="Sua5-like_dom"/>
</dbReference>
<evidence type="ECO:0000259" key="12">
    <source>
        <dbReference type="PROSITE" id="PS51163"/>
    </source>
</evidence>
<accession>A0A3B0IUY2</accession>
<evidence type="ECO:0000256" key="2">
    <source>
        <dbReference type="ARBA" id="ARBA00007663"/>
    </source>
</evidence>
<dbReference type="InterPro" id="IPR017945">
    <property type="entry name" value="DHBP_synth_RibB-like_a/b_dom"/>
</dbReference>
<keyword evidence="4" id="KW-0963">Cytoplasm</keyword>
<organism evidence="13">
    <name type="scientific">Wolbachia endosymbiont of Aleurodicus dispersus</name>
    <dbReference type="NCBI Taxonomy" id="1288877"/>
    <lineage>
        <taxon>Bacteria</taxon>
        <taxon>Pseudomonadati</taxon>
        <taxon>Pseudomonadota</taxon>
        <taxon>Alphaproteobacteria</taxon>
        <taxon>Rickettsiales</taxon>
        <taxon>Anaplasmataceae</taxon>
        <taxon>Wolbachieae</taxon>
        <taxon>Wolbachia</taxon>
    </lineage>
</organism>
<evidence type="ECO:0000256" key="9">
    <source>
        <dbReference type="ARBA" id="ARBA00022840"/>
    </source>
</evidence>
<keyword evidence="8" id="KW-0547">Nucleotide-binding</keyword>
<comment type="catalytic activity">
    <reaction evidence="11">
        <text>L-threonine + hydrogencarbonate + ATP = L-threonylcarbamoyladenylate + diphosphate + H2O</text>
        <dbReference type="Rhea" id="RHEA:36407"/>
        <dbReference type="ChEBI" id="CHEBI:15377"/>
        <dbReference type="ChEBI" id="CHEBI:17544"/>
        <dbReference type="ChEBI" id="CHEBI:30616"/>
        <dbReference type="ChEBI" id="CHEBI:33019"/>
        <dbReference type="ChEBI" id="CHEBI:57926"/>
        <dbReference type="ChEBI" id="CHEBI:73682"/>
        <dbReference type="EC" id="2.7.7.87"/>
    </reaction>
</comment>
<dbReference type="SUPFAM" id="SSF55821">
    <property type="entry name" value="YrdC/RibB"/>
    <property type="match status" value="1"/>
</dbReference>
<sequence>MVFEVIKAIKNNLLACFPTETVYALACNALDYESIEKIYRIKKRSQNKPLSIFVSDVYSLTNIAKIKEEYIDLINYFSPGPMTYILPLQDNSILPNEFFKDSIGIRIPDHPIAISILNELKTPVVATSINISGEKSVCKARDIPQSIKQHLSAVIEDDELVSGIESTIIDLTGDKIKVLRKGKISLQTINNAFLN</sequence>
<dbReference type="InterPro" id="IPR050156">
    <property type="entry name" value="TC-AMP_synthase_SUA5"/>
</dbReference>
<gene>
    <name evidence="13" type="primary">ywlC</name>
    <name evidence="13" type="ORF">WBAD_0108</name>
</gene>
<dbReference type="PANTHER" id="PTHR17490:SF16">
    <property type="entry name" value="THREONYLCARBAMOYL-AMP SYNTHASE"/>
    <property type="match status" value="1"/>
</dbReference>
<evidence type="ECO:0000256" key="3">
    <source>
        <dbReference type="ARBA" id="ARBA00012584"/>
    </source>
</evidence>
<comment type="similarity">
    <text evidence="2">Belongs to the SUA5 family.</text>
</comment>
<dbReference type="EC" id="2.7.7.87" evidence="3"/>
<evidence type="ECO:0000313" key="13">
    <source>
        <dbReference type="EMBL" id="SPP32757.1"/>
    </source>
</evidence>
<evidence type="ECO:0000256" key="4">
    <source>
        <dbReference type="ARBA" id="ARBA00022490"/>
    </source>
</evidence>
<dbReference type="NCBIfam" id="TIGR00057">
    <property type="entry name" value="L-threonylcarbamoyladenylate synthase"/>
    <property type="match status" value="1"/>
</dbReference>
<dbReference type="PANTHER" id="PTHR17490">
    <property type="entry name" value="SUA5"/>
    <property type="match status" value="1"/>
</dbReference>
<dbReference type="GO" id="GO:0005737">
    <property type="term" value="C:cytoplasm"/>
    <property type="evidence" value="ECO:0007669"/>
    <property type="project" value="UniProtKB-SubCell"/>
</dbReference>
<dbReference type="GO" id="GO:0061710">
    <property type="term" value="F:L-threonylcarbamoyladenylate synthase"/>
    <property type="evidence" value="ECO:0007669"/>
    <property type="project" value="UniProtKB-EC"/>
</dbReference>
<evidence type="ECO:0000256" key="7">
    <source>
        <dbReference type="ARBA" id="ARBA00022695"/>
    </source>
</evidence>
<keyword evidence="9" id="KW-0067">ATP-binding</keyword>
<evidence type="ECO:0000256" key="8">
    <source>
        <dbReference type="ARBA" id="ARBA00022741"/>
    </source>
</evidence>
<proteinExistence type="inferred from homology"/>
<evidence type="ECO:0000256" key="6">
    <source>
        <dbReference type="ARBA" id="ARBA00022694"/>
    </source>
</evidence>
<dbReference type="GO" id="GO:0006450">
    <property type="term" value="P:regulation of translational fidelity"/>
    <property type="evidence" value="ECO:0007669"/>
    <property type="project" value="TreeGrafter"/>
</dbReference>
<dbReference type="GO" id="GO:0000049">
    <property type="term" value="F:tRNA binding"/>
    <property type="evidence" value="ECO:0007669"/>
    <property type="project" value="TreeGrafter"/>
</dbReference>